<reference evidence="1" key="1">
    <citation type="submission" date="2021-01" db="EMBL/GenBank/DDBJ databases">
        <authorList>
            <person name="Corre E."/>
            <person name="Pelletier E."/>
            <person name="Niang G."/>
            <person name="Scheremetjew M."/>
            <person name="Finn R."/>
            <person name="Kale V."/>
            <person name="Holt S."/>
            <person name="Cochrane G."/>
            <person name="Meng A."/>
            <person name="Brown T."/>
            <person name="Cohen L."/>
        </authorList>
    </citation>
    <scope>NUCLEOTIDE SEQUENCE</scope>
    <source>
        <strain evidence="1">OF101</strain>
    </source>
</reference>
<organism evidence="1">
    <name type="scientific">Alexandrium catenella</name>
    <name type="common">Red tide dinoflagellate</name>
    <name type="synonym">Gonyaulax catenella</name>
    <dbReference type="NCBI Taxonomy" id="2925"/>
    <lineage>
        <taxon>Eukaryota</taxon>
        <taxon>Sar</taxon>
        <taxon>Alveolata</taxon>
        <taxon>Dinophyceae</taxon>
        <taxon>Gonyaulacales</taxon>
        <taxon>Pyrocystaceae</taxon>
        <taxon>Alexandrium</taxon>
    </lineage>
</organism>
<sequence length="119" mass="13068">MTGRAQAASDKLRAELRRLDGEIVDGTQSPEKALIKVNRALDIVREELGGDPVWSKRAYYDGFQWALGAGNIKLAKSFMNSAIESMIAGEGDYPDEQLSTWRKWAVDPLLKLAGSARAS</sequence>
<name>A0A7S1RYP4_ALECA</name>
<accession>A0A7S1RYP4</accession>
<dbReference type="AlphaFoldDB" id="A0A7S1RYP4"/>
<proteinExistence type="predicted"/>
<dbReference type="EMBL" id="HBGE01095116">
    <property type="protein sequence ID" value="CAD9179845.1"/>
    <property type="molecule type" value="Transcribed_RNA"/>
</dbReference>
<gene>
    <name evidence="1" type="ORF">ACAT0790_LOCUS56617</name>
</gene>
<protein>
    <submittedName>
        <fullName evidence="1">Uncharacterized protein</fullName>
    </submittedName>
</protein>
<evidence type="ECO:0000313" key="1">
    <source>
        <dbReference type="EMBL" id="CAD9179845.1"/>
    </source>
</evidence>